<dbReference type="Gene3D" id="3.40.50.300">
    <property type="entry name" value="P-loop containing nucleotide triphosphate hydrolases"/>
    <property type="match status" value="1"/>
</dbReference>
<reference evidence="1" key="1">
    <citation type="journal article" date="2021" name="Proc. Natl. Acad. Sci. U.S.A.">
        <title>A Catalog of Tens of Thousands of Viruses from Human Metagenomes Reveals Hidden Associations with Chronic Diseases.</title>
        <authorList>
            <person name="Tisza M.J."/>
            <person name="Buck C.B."/>
        </authorList>
    </citation>
    <scope>NUCLEOTIDE SEQUENCE</scope>
    <source>
        <strain evidence="1">CtBCr48</strain>
    </source>
</reference>
<sequence length="172" mass="19528">MRKIIIINGGAGVGKDTFVRLCQNIDPTIQNLSSVDYVREVAHELGWSGEKDDKARRFLSDLKKAMMLYNGAPFYKVFETINDFDENAIVFLHVREPDEIELYKNQINANCDKVITLLVRNNRVNAVTTNPSDANVTEYGYDYVIDNNGTLQDLQDSAELFVEMLNNDNKGN</sequence>
<accession>A0A8S5SH73</accession>
<protein>
    <submittedName>
        <fullName evidence="1">Phosphomevalonate kinase</fullName>
    </submittedName>
</protein>
<organism evidence="1">
    <name type="scientific">Siphoviridae sp. ctBCr48</name>
    <dbReference type="NCBI Taxonomy" id="2827802"/>
    <lineage>
        <taxon>Viruses</taxon>
        <taxon>Duplodnaviria</taxon>
        <taxon>Heunggongvirae</taxon>
        <taxon>Uroviricota</taxon>
        <taxon>Caudoviricetes</taxon>
    </lineage>
</organism>
<dbReference type="InterPro" id="IPR027417">
    <property type="entry name" value="P-loop_NTPase"/>
</dbReference>
<keyword evidence="1" id="KW-0808">Transferase</keyword>
<dbReference type="EMBL" id="BK032595">
    <property type="protein sequence ID" value="DAF50396.1"/>
    <property type="molecule type" value="Genomic_DNA"/>
</dbReference>
<dbReference type="SUPFAM" id="SSF52540">
    <property type="entry name" value="P-loop containing nucleoside triphosphate hydrolases"/>
    <property type="match status" value="1"/>
</dbReference>
<evidence type="ECO:0000313" key="1">
    <source>
        <dbReference type="EMBL" id="DAF50396.1"/>
    </source>
</evidence>
<name>A0A8S5SH73_9CAUD</name>
<proteinExistence type="predicted"/>
<keyword evidence="1" id="KW-0418">Kinase</keyword>
<dbReference type="GO" id="GO:0016301">
    <property type="term" value="F:kinase activity"/>
    <property type="evidence" value="ECO:0007669"/>
    <property type="project" value="UniProtKB-KW"/>
</dbReference>